<dbReference type="GO" id="GO:0009024">
    <property type="term" value="F:tagatose-6-phosphate kinase activity"/>
    <property type="evidence" value="ECO:0007669"/>
    <property type="project" value="UniProtKB-EC"/>
</dbReference>
<evidence type="ECO:0000256" key="8">
    <source>
        <dbReference type="RuleBase" id="RU369061"/>
    </source>
</evidence>
<dbReference type="Proteomes" id="UP000243650">
    <property type="component" value="Unassembled WGS sequence"/>
</dbReference>
<keyword evidence="4 8" id="KW-0418">Kinase</keyword>
<dbReference type="NCBIfam" id="TIGR03168">
    <property type="entry name" value="1-PFK"/>
    <property type="match status" value="1"/>
</dbReference>
<dbReference type="PANTHER" id="PTHR46566:SF1">
    <property type="entry name" value="1-PHOSPHOFRUCTOKINASE"/>
    <property type="match status" value="1"/>
</dbReference>
<keyword evidence="7" id="KW-0423">Lactose metabolism</keyword>
<dbReference type="OrthoDB" id="9801219at2"/>
<evidence type="ECO:0000256" key="6">
    <source>
        <dbReference type="ARBA" id="ARBA00047745"/>
    </source>
</evidence>
<evidence type="ECO:0000256" key="5">
    <source>
        <dbReference type="ARBA" id="ARBA00022840"/>
    </source>
</evidence>
<dbReference type="GO" id="GO:0005829">
    <property type="term" value="C:cytosol"/>
    <property type="evidence" value="ECO:0007669"/>
    <property type="project" value="TreeGrafter"/>
</dbReference>
<organism evidence="10 11">
    <name type="scientific">Alkalicoccus urumqiensis</name>
    <name type="common">Bacillus urumqiensis</name>
    <dbReference type="NCBI Taxonomy" id="1548213"/>
    <lineage>
        <taxon>Bacteria</taxon>
        <taxon>Bacillati</taxon>
        <taxon>Bacillota</taxon>
        <taxon>Bacilli</taxon>
        <taxon>Bacillales</taxon>
        <taxon>Bacillaceae</taxon>
        <taxon>Alkalicoccus</taxon>
    </lineage>
</organism>
<keyword evidence="2 7" id="KW-0808">Transferase</keyword>
<dbReference type="InterPro" id="IPR029056">
    <property type="entry name" value="Ribokinase-like"/>
</dbReference>
<dbReference type="InterPro" id="IPR011611">
    <property type="entry name" value="PfkB_dom"/>
</dbReference>
<dbReference type="InterPro" id="IPR017583">
    <property type="entry name" value="Tagatose/fructose_Pkinase"/>
</dbReference>
<comment type="similarity">
    <text evidence="7">Belongs to the carbohydrate kinase PfkB family. LacC subfamily.</text>
</comment>
<evidence type="ECO:0000259" key="9">
    <source>
        <dbReference type="Pfam" id="PF00294"/>
    </source>
</evidence>
<name>A0A2P6MI25_ALKUR</name>
<protein>
    <recommendedName>
        <fullName evidence="7">Tagatose-6-phosphate kinase</fullName>
        <ecNumber evidence="7">2.7.1.144</ecNumber>
    </recommendedName>
</protein>
<keyword evidence="3 7" id="KW-0547">Nucleotide-binding</keyword>
<evidence type="ECO:0000256" key="7">
    <source>
        <dbReference type="PIRNR" id="PIRNR000535"/>
    </source>
</evidence>
<dbReference type="GO" id="GO:0016052">
    <property type="term" value="P:carbohydrate catabolic process"/>
    <property type="evidence" value="ECO:0007669"/>
    <property type="project" value="UniProtKB-ARBA"/>
</dbReference>
<sequence>MDHGRDGQFGKVSPSADGLYACKGGEAVIYTVTLNPSIDYFLEVEHFTEGKTNRASSQRLLPGGKGINVSKVLHAFGHRTELFGFTAGFTGAYLEDTLQGEGLHTNFLHVEGMTRINVKLKTETETEINGQAPAITEADVKKLEQQIDELTKDDTLVLSGSLPSTVQDDTYYRLAAEARSRGIRTVIDTSGTPLKKALDAEPFLIKPNIAELEALYGEKAAGKNDVLELASRAVAGGAHYVLVSRGADPALLVSRDGFTEAAVPKGEVRNSVGAGDSMVAGFLYRLEENGSIEDAFRTSVAFGSATTFSTGFATRSLVEKLEAEIDLLKGELT</sequence>
<comment type="pathway">
    <text evidence="7">Carbohydrate metabolism; D-tagatose 6-phosphate degradation; D-glyceraldehyde 3-phosphate and glycerone phosphate from D-tagatose 6-phosphate: step 1/2.</text>
</comment>
<dbReference type="Pfam" id="PF00294">
    <property type="entry name" value="PfkB"/>
    <property type="match status" value="1"/>
</dbReference>
<dbReference type="GO" id="GO:0005988">
    <property type="term" value="P:lactose metabolic process"/>
    <property type="evidence" value="ECO:0007669"/>
    <property type="project" value="UniProtKB-KW"/>
</dbReference>
<dbReference type="GO" id="GO:2001059">
    <property type="term" value="P:D-tagatose 6-phosphate catabolic process"/>
    <property type="evidence" value="ECO:0007669"/>
    <property type="project" value="UniProtKB-UniPathway"/>
</dbReference>
<dbReference type="AlphaFoldDB" id="A0A2P6MI25"/>
<reference evidence="10 11" key="1">
    <citation type="submission" date="2018-03" db="EMBL/GenBank/DDBJ databases">
        <title>Bacillus urumqiensis sp. nov., a moderately haloalkaliphilic bacterium isolated from a salt lake.</title>
        <authorList>
            <person name="Zhao B."/>
            <person name="Liao Z."/>
        </authorList>
    </citation>
    <scope>NUCLEOTIDE SEQUENCE [LARGE SCALE GENOMIC DNA]</scope>
    <source>
        <strain evidence="10 11">BZ-SZ-XJ18</strain>
    </source>
</reference>
<comment type="catalytic activity">
    <reaction evidence="6 8">
        <text>beta-D-fructose 1-phosphate + ATP = beta-D-fructose 1,6-bisphosphate + ADP + H(+)</text>
        <dbReference type="Rhea" id="RHEA:14213"/>
        <dbReference type="ChEBI" id="CHEBI:15378"/>
        <dbReference type="ChEBI" id="CHEBI:30616"/>
        <dbReference type="ChEBI" id="CHEBI:32966"/>
        <dbReference type="ChEBI" id="CHEBI:138881"/>
        <dbReference type="ChEBI" id="CHEBI:456216"/>
        <dbReference type="EC" id="2.7.1.56"/>
    </reaction>
</comment>
<dbReference type="InterPro" id="IPR002173">
    <property type="entry name" value="Carboh/pur_kinase_PfkB_CS"/>
</dbReference>
<keyword evidence="5 7" id="KW-0067">ATP-binding</keyword>
<evidence type="ECO:0000313" key="10">
    <source>
        <dbReference type="EMBL" id="PRO65936.1"/>
    </source>
</evidence>
<comment type="function">
    <text evidence="8">Catalyzes the ATP-dependent phosphorylation of fructose-l-phosphate to fructose-l,6-bisphosphate.</text>
</comment>
<dbReference type="GO" id="GO:0005524">
    <property type="term" value="F:ATP binding"/>
    <property type="evidence" value="ECO:0007669"/>
    <property type="project" value="UniProtKB-UniRule"/>
</dbReference>
<keyword evidence="11" id="KW-1185">Reference proteome</keyword>
<dbReference type="Gene3D" id="3.40.1190.20">
    <property type="match status" value="1"/>
</dbReference>
<dbReference type="InterPro" id="IPR022463">
    <property type="entry name" value="1-PFruKinase"/>
</dbReference>
<dbReference type="GO" id="GO:0044281">
    <property type="term" value="P:small molecule metabolic process"/>
    <property type="evidence" value="ECO:0007669"/>
    <property type="project" value="UniProtKB-ARBA"/>
</dbReference>
<dbReference type="GO" id="GO:0008662">
    <property type="term" value="F:1-phosphofructokinase activity"/>
    <property type="evidence" value="ECO:0007669"/>
    <property type="project" value="UniProtKB-UniRule"/>
</dbReference>
<dbReference type="FunFam" id="3.40.1190.20:FF:000001">
    <property type="entry name" value="Phosphofructokinase"/>
    <property type="match status" value="1"/>
</dbReference>
<dbReference type="EC" id="2.7.1.144" evidence="7"/>
<dbReference type="UniPathway" id="UPA00704">
    <property type="reaction ID" value="UER00715"/>
</dbReference>
<evidence type="ECO:0000256" key="4">
    <source>
        <dbReference type="ARBA" id="ARBA00022777"/>
    </source>
</evidence>
<dbReference type="PROSITE" id="PS00584">
    <property type="entry name" value="PFKB_KINASES_2"/>
    <property type="match status" value="1"/>
</dbReference>
<evidence type="ECO:0000256" key="1">
    <source>
        <dbReference type="ARBA" id="ARBA00005380"/>
    </source>
</evidence>
<feature type="domain" description="Carbohydrate kinase PfkB" evidence="9">
    <location>
        <begin position="34"/>
        <end position="313"/>
    </location>
</feature>
<accession>A0A2P6MI25</accession>
<evidence type="ECO:0000256" key="3">
    <source>
        <dbReference type="ARBA" id="ARBA00022741"/>
    </source>
</evidence>
<evidence type="ECO:0000256" key="2">
    <source>
        <dbReference type="ARBA" id="ARBA00022679"/>
    </source>
</evidence>
<dbReference type="CDD" id="cd01164">
    <property type="entry name" value="FruK_PfkB_like"/>
    <property type="match status" value="1"/>
</dbReference>
<gene>
    <name evidence="10" type="primary">pfkB</name>
    <name evidence="10" type="ORF">C6I21_06430</name>
</gene>
<comment type="catalytic activity">
    <reaction evidence="7">
        <text>D-tagatofuranose 6-phosphate + ATP = D-tagatofuranose 1,6-bisphosphate + ADP + H(+)</text>
        <dbReference type="Rhea" id="RHEA:12420"/>
        <dbReference type="ChEBI" id="CHEBI:15378"/>
        <dbReference type="ChEBI" id="CHEBI:30616"/>
        <dbReference type="ChEBI" id="CHEBI:58694"/>
        <dbReference type="ChEBI" id="CHEBI:58695"/>
        <dbReference type="ChEBI" id="CHEBI:456216"/>
        <dbReference type="EC" id="2.7.1.144"/>
    </reaction>
</comment>
<proteinExistence type="inferred from homology"/>
<dbReference type="EMBL" id="PVNS01000005">
    <property type="protein sequence ID" value="PRO65936.1"/>
    <property type="molecule type" value="Genomic_DNA"/>
</dbReference>
<dbReference type="SUPFAM" id="SSF53613">
    <property type="entry name" value="Ribokinase-like"/>
    <property type="match status" value="1"/>
</dbReference>
<comment type="caution">
    <text evidence="10">The sequence shown here is derived from an EMBL/GenBank/DDBJ whole genome shotgun (WGS) entry which is preliminary data.</text>
</comment>
<dbReference type="PANTHER" id="PTHR46566">
    <property type="entry name" value="1-PHOSPHOFRUCTOKINASE-RELATED"/>
    <property type="match status" value="1"/>
</dbReference>
<dbReference type="NCBIfam" id="TIGR03828">
    <property type="entry name" value="pfkB"/>
    <property type="match status" value="1"/>
</dbReference>
<comment type="similarity">
    <text evidence="1">Belongs to the carbohydrate kinase pfkB family.</text>
</comment>
<evidence type="ECO:0000313" key="11">
    <source>
        <dbReference type="Proteomes" id="UP000243650"/>
    </source>
</evidence>
<dbReference type="PIRSF" id="PIRSF000535">
    <property type="entry name" value="1PFK/6PFK/LacC"/>
    <property type="match status" value="1"/>
</dbReference>